<dbReference type="InterPro" id="IPR036345">
    <property type="entry name" value="ExoRNase_PH_dom2_sf"/>
</dbReference>
<accession>A0A7R8VZR7</accession>
<dbReference type="GO" id="GO:0003723">
    <property type="term" value="F:RNA binding"/>
    <property type="evidence" value="ECO:0007669"/>
    <property type="project" value="UniProtKB-UniRule"/>
</dbReference>
<dbReference type="GO" id="GO:0004654">
    <property type="term" value="F:polyribonucleotide nucleotidyltransferase activity"/>
    <property type="evidence" value="ECO:0007669"/>
    <property type="project" value="UniProtKB-EC"/>
</dbReference>
<dbReference type="FunFam" id="3.30.230.70:FF:000002">
    <property type="entry name" value="Polyribonucleotide nucleotidyltransferase"/>
    <property type="match status" value="1"/>
</dbReference>
<dbReference type="NCBIfam" id="TIGR03591">
    <property type="entry name" value="polynuc_phos"/>
    <property type="match status" value="1"/>
</dbReference>
<sequence length="898" mass="96483">MAKKTVNPRLVNGLLLLDKPSGLSSHAAMIEVRDLFRAKKAGHAGSLDLLASGMLPVCLGEATKISGYLLDSDKEYVALARLGQNTATGDRESDVVLERDVPQITEQQLLRVLASFEGEQDQMPPMHSAIKRAGKPLYKLARLGVEIERKMRQVTIKSIALLEVDLPVIRLKIRCSKGTFIRALVEDIGESLGVGAHVVELHRSAIVTLQTGEVARQASSAIIASMGDTVVLVTVVGRKDAKPGADFFPLTINYQERTYAAGKIPGGFFKREGRPSESETLTSRLIDRPLRPLFPKGFQNEVQVIATVISMDPEIDPDVVAMLGASAAVSCSGIPFSGPIACARVGYTNGEYVLNPSRSALLESDLDLVVAGTENAVLMVESEANMLSEEVMLGAVMFGHEQMQVAIKAIEELAAEVGNPAWDWSAPGKDEALAAAVAEQAEAGLTEAYAIPEKLARLEKATEVKNLAVEKLQAAEGEEGWSAADIKEALSALEKKIVRGRIIAGEKRIDGRDTSTVRQISVSTGILPRTHGSALFTRGETQAIVAATLGTTRDAQVIDALAGETRQNFMLHYNFPPYCVGETGFVGSPKRREIGHGKLAKRGVQAVMPDEEEFPYVVRVVSEITESNGSSSMASVCGTSLALMDAGVPLKSPVAGIAMGLIKEEDGYAVLTDILGDEDHLGDMDFKVAGTREGVTALQMDIKIDGITREIMESALEQAKNGRIYILDEMAKVLAEPRSELSEHAPRFITIKIHPEKIAAVIGKGGAVIRALTEETGATIDIGDDGTIKIASSDREAGEEARRRIEQITADVEVGTIYEGRVQKIMDFGAFVNILPGKDGLVHISQISENRVQNVSDELSEGQIVKVKVLEIDKQGRIRLSMKAVVDGEKTTAEAGTE</sequence>
<evidence type="ECO:0000256" key="9">
    <source>
        <dbReference type="ARBA" id="ARBA00022723"/>
    </source>
</evidence>
<dbReference type="GO" id="GO:0160148">
    <property type="term" value="F:tRNA pseudouridine(55) synthase activity"/>
    <property type="evidence" value="ECO:0007669"/>
    <property type="project" value="UniProtKB-EC"/>
</dbReference>
<dbReference type="PANTHER" id="PTHR11252:SF0">
    <property type="entry name" value="POLYRIBONUCLEOTIDE NUCLEOTIDYLTRANSFERASE 1, MITOCHONDRIAL"/>
    <property type="match status" value="1"/>
</dbReference>
<protein>
    <recommendedName>
        <fullName evidence="12">Polynucleotide phosphorylase 1</fullName>
        <ecNumber evidence="4">2.7.7.8</ecNumber>
        <ecNumber evidence="5">5.4.99.25</ecNumber>
    </recommendedName>
</protein>
<dbReference type="Pfam" id="PF03726">
    <property type="entry name" value="PNPase"/>
    <property type="match status" value="1"/>
</dbReference>
<dbReference type="InterPro" id="IPR014780">
    <property type="entry name" value="tRNA_psdUridine_synth_TruB"/>
</dbReference>
<dbReference type="SUPFAM" id="SSF54791">
    <property type="entry name" value="Eukaryotic type KH-domain (KH-domain type I)"/>
    <property type="match status" value="1"/>
</dbReference>
<dbReference type="CDD" id="cd11364">
    <property type="entry name" value="RNase_PH_PNPase_2"/>
    <property type="match status" value="1"/>
</dbReference>
<dbReference type="FunFam" id="3.30.1370.10:FF:000001">
    <property type="entry name" value="Polyribonucleotide nucleotidyltransferase"/>
    <property type="match status" value="1"/>
</dbReference>
<proteinExistence type="inferred from homology"/>
<dbReference type="SMART" id="SM00316">
    <property type="entry name" value="S1"/>
    <property type="match status" value="1"/>
</dbReference>
<keyword evidence="11" id="KW-0694">RNA-binding</keyword>
<comment type="similarity">
    <text evidence="2">Belongs to the polyribonucleotide nucleotidyltransferase family.</text>
</comment>
<dbReference type="InterPro" id="IPR001247">
    <property type="entry name" value="ExoRNase_PH_dom1"/>
</dbReference>
<evidence type="ECO:0000256" key="8">
    <source>
        <dbReference type="ARBA" id="ARBA00022695"/>
    </source>
</evidence>
<dbReference type="FunFam" id="2.40.50.140:FF:000023">
    <property type="entry name" value="Polyribonucleotide nucleotidyltransferase"/>
    <property type="match status" value="1"/>
</dbReference>
<dbReference type="InterPro" id="IPR036612">
    <property type="entry name" value="KH_dom_type_1_sf"/>
</dbReference>
<dbReference type="Gene3D" id="3.30.230.70">
    <property type="entry name" value="GHMP Kinase, N-terminal domain"/>
    <property type="match status" value="2"/>
</dbReference>
<dbReference type="AlphaFoldDB" id="A0A7R8VZR7"/>
<evidence type="ECO:0000256" key="1">
    <source>
        <dbReference type="ARBA" id="ARBA00004496"/>
    </source>
</evidence>
<evidence type="ECO:0000256" key="11">
    <source>
        <dbReference type="ARBA" id="ARBA00022884"/>
    </source>
</evidence>
<organism evidence="13">
    <name type="scientific">Cyprideis torosa</name>
    <dbReference type="NCBI Taxonomy" id="163714"/>
    <lineage>
        <taxon>Eukaryota</taxon>
        <taxon>Metazoa</taxon>
        <taxon>Ecdysozoa</taxon>
        <taxon>Arthropoda</taxon>
        <taxon>Crustacea</taxon>
        <taxon>Oligostraca</taxon>
        <taxon>Ostracoda</taxon>
        <taxon>Podocopa</taxon>
        <taxon>Podocopida</taxon>
        <taxon>Cytherocopina</taxon>
        <taxon>Cytheroidea</taxon>
        <taxon>Cytherideidae</taxon>
        <taxon>Cyprideis</taxon>
    </lineage>
</organism>
<comment type="similarity">
    <text evidence="3">Belongs to the pseudouridine synthase TruB family.</text>
</comment>
<reference evidence="13" key="1">
    <citation type="submission" date="2020-11" db="EMBL/GenBank/DDBJ databases">
        <authorList>
            <person name="Tran Van P."/>
        </authorList>
    </citation>
    <scope>NUCLEOTIDE SEQUENCE</scope>
</reference>
<dbReference type="InterPro" id="IPR002501">
    <property type="entry name" value="PsdUridine_synth_N"/>
</dbReference>
<dbReference type="InterPro" id="IPR003029">
    <property type="entry name" value="S1_domain"/>
</dbReference>
<dbReference type="Pfam" id="PF00575">
    <property type="entry name" value="S1"/>
    <property type="match status" value="1"/>
</dbReference>
<dbReference type="GO" id="GO:0006402">
    <property type="term" value="P:mRNA catabolic process"/>
    <property type="evidence" value="ECO:0007669"/>
    <property type="project" value="InterPro"/>
</dbReference>
<evidence type="ECO:0000256" key="2">
    <source>
        <dbReference type="ARBA" id="ARBA00007404"/>
    </source>
</evidence>
<dbReference type="SMART" id="SM00322">
    <property type="entry name" value="KH"/>
    <property type="match status" value="1"/>
</dbReference>
<dbReference type="GO" id="GO:0005829">
    <property type="term" value="C:cytosol"/>
    <property type="evidence" value="ECO:0007669"/>
    <property type="project" value="UniProtKB-ARBA"/>
</dbReference>
<dbReference type="SUPFAM" id="SSF50249">
    <property type="entry name" value="Nucleic acid-binding proteins"/>
    <property type="match status" value="1"/>
</dbReference>
<dbReference type="Pfam" id="PF01509">
    <property type="entry name" value="TruB_N"/>
    <property type="match status" value="1"/>
</dbReference>
<dbReference type="Gene3D" id="3.30.70.3190">
    <property type="match status" value="1"/>
</dbReference>
<dbReference type="InterPro" id="IPR015848">
    <property type="entry name" value="PNPase_PH_RNA-bd_bac/org-type"/>
</dbReference>
<evidence type="ECO:0000256" key="7">
    <source>
        <dbReference type="ARBA" id="ARBA00022679"/>
    </source>
</evidence>
<gene>
    <name evidence="13" type="ORF">CTOB1V02_LOCUS16</name>
</gene>
<name>A0A7R8VZR7_9CRUS</name>
<dbReference type="Gene3D" id="2.40.50.140">
    <property type="entry name" value="Nucleic acid-binding proteins"/>
    <property type="match status" value="1"/>
</dbReference>
<dbReference type="GO" id="GO:0046872">
    <property type="term" value="F:metal ion binding"/>
    <property type="evidence" value="ECO:0007669"/>
    <property type="project" value="UniProtKB-KW"/>
</dbReference>
<dbReference type="EMBL" id="OB660025">
    <property type="protein sequence ID" value="CAD7221997.1"/>
    <property type="molecule type" value="Genomic_DNA"/>
</dbReference>
<dbReference type="SUPFAM" id="SSF55120">
    <property type="entry name" value="Pseudouridine synthase"/>
    <property type="match status" value="1"/>
</dbReference>
<dbReference type="InterPro" id="IPR012340">
    <property type="entry name" value="NA-bd_OB-fold"/>
</dbReference>
<dbReference type="InterPro" id="IPR020103">
    <property type="entry name" value="PsdUridine_synth_cat_dom_sf"/>
</dbReference>
<evidence type="ECO:0000256" key="6">
    <source>
        <dbReference type="ARBA" id="ARBA00022490"/>
    </source>
</evidence>
<comment type="subcellular location">
    <subcellularLocation>
        <location evidence="1">Cytoplasm</location>
    </subcellularLocation>
</comment>
<dbReference type="InterPro" id="IPR020568">
    <property type="entry name" value="Ribosomal_Su5_D2-typ_SF"/>
</dbReference>
<dbReference type="InterPro" id="IPR027408">
    <property type="entry name" value="PNPase/RNase_PH_dom_sf"/>
</dbReference>
<evidence type="ECO:0000256" key="10">
    <source>
        <dbReference type="ARBA" id="ARBA00022842"/>
    </source>
</evidence>
<dbReference type="Pfam" id="PF03725">
    <property type="entry name" value="RNase_PH_C"/>
    <property type="match status" value="2"/>
</dbReference>
<dbReference type="OrthoDB" id="437922at2759"/>
<evidence type="ECO:0000313" key="13">
    <source>
        <dbReference type="EMBL" id="CAD7221997.1"/>
    </source>
</evidence>
<evidence type="ECO:0000256" key="12">
    <source>
        <dbReference type="ARBA" id="ARBA00031451"/>
    </source>
</evidence>
<dbReference type="SUPFAM" id="SSF54211">
    <property type="entry name" value="Ribosomal protein S5 domain 2-like"/>
    <property type="match status" value="2"/>
</dbReference>
<evidence type="ECO:0000256" key="5">
    <source>
        <dbReference type="ARBA" id="ARBA00012787"/>
    </source>
</evidence>
<keyword evidence="10" id="KW-0460">Magnesium</keyword>
<dbReference type="HAMAP" id="MF_01080">
    <property type="entry name" value="TruB_bact"/>
    <property type="match status" value="1"/>
</dbReference>
<dbReference type="InterPro" id="IPR012162">
    <property type="entry name" value="PNPase"/>
</dbReference>
<dbReference type="CDD" id="cd02393">
    <property type="entry name" value="KH-I_PNPase"/>
    <property type="match status" value="1"/>
</dbReference>
<dbReference type="InterPro" id="IPR036456">
    <property type="entry name" value="PNPase_PH_RNA-bd_sf"/>
</dbReference>
<dbReference type="HAMAP" id="MF_01595">
    <property type="entry name" value="PNPase"/>
    <property type="match status" value="1"/>
</dbReference>
<dbReference type="GO" id="GO:0001522">
    <property type="term" value="P:pseudouridine synthesis"/>
    <property type="evidence" value="ECO:0007669"/>
    <property type="project" value="InterPro"/>
</dbReference>
<dbReference type="Pfam" id="PF00013">
    <property type="entry name" value="KH_1"/>
    <property type="match status" value="1"/>
</dbReference>
<dbReference type="PROSITE" id="PS50084">
    <property type="entry name" value="KH_TYPE_1"/>
    <property type="match status" value="1"/>
</dbReference>
<keyword evidence="9" id="KW-0479">Metal-binding</keyword>
<dbReference type="SUPFAM" id="SSF46915">
    <property type="entry name" value="Polynucleotide phosphorylase/guanosine pentaphosphate synthase (PNPase/GPSI), domain 3"/>
    <property type="match status" value="1"/>
</dbReference>
<dbReference type="CDD" id="cd04472">
    <property type="entry name" value="S1_PNPase"/>
    <property type="match status" value="1"/>
</dbReference>
<evidence type="ECO:0000256" key="4">
    <source>
        <dbReference type="ARBA" id="ARBA00012416"/>
    </source>
</evidence>
<dbReference type="Pfam" id="PF01138">
    <property type="entry name" value="RNase_PH"/>
    <property type="match status" value="2"/>
</dbReference>
<dbReference type="NCBIfam" id="NF008805">
    <property type="entry name" value="PRK11824.1"/>
    <property type="match status" value="1"/>
</dbReference>
<dbReference type="Gene3D" id="3.30.1370.10">
    <property type="entry name" value="K Homology domain, type 1"/>
    <property type="match status" value="1"/>
</dbReference>
<dbReference type="InterPro" id="IPR015847">
    <property type="entry name" value="ExoRNase_PH_dom2"/>
</dbReference>
<dbReference type="NCBIfam" id="TIGR00431">
    <property type="entry name" value="TruB"/>
    <property type="match status" value="1"/>
</dbReference>
<evidence type="ECO:0000256" key="3">
    <source>
        <dbReference type="ARBA" id="ARBA00008999"/>
    </source>
</evidence>
<dbReference type="EC" id="5.4.99.25" evidence="5"/>
<dbReference type="PROSITE" id="PS50126">
    <property type="entry name" value="S1"/>
    <property type="match status" value="1"/>
</dbReference>
<dbReference type="CDD" id="cd11363">
    <property type="entry name" value="RNase_PH_PNPase_1"/>
    <property type="match status" value="1"/>
</dbReference>
<dbReference type="InterPro" id="IPR004087">
    <property type="entry name" value="KH_dom"/>
</dbReference>
<dbReference type="CDD" id="cd02573">
    <property type="entry name" value="PseudoU_synth_EcTruB"/>
    <property type="match status" value="1"/>
</dbReference>
<dbReference type="SUPFAM" id="SSF55666">
    <property type="entry name" value="Ribonuclease PH domain 2-like"/>
    <property type="match status" value="2"/>
</dbReference>
<dbReference type="GO" id="GO:0000175">
    <property type="term" value="F:3'-5'-RNA exonuclease activity"/>
    <property type="evidence" value="ECO:0007669"/>
    <property type="project" value="TreeGrafter"/>
</dbReference>
<dbReference type="FunFam" id="3.30.230.70:FF:000001">
    <property type="entry name" value="Polyribonucleotide nucleotidyltransferase"/>
    <property type="match status" value="1"/>
</dbReference>
<dbReference type="PANTHER" id="PTHR11252">
    <property type="entry name" value="POLYRIBONUCLEOTIDE NUCLEOTIDYLTRANSFERASE"/>
    <property type="match status" value="1"/>
</dbReference>
<dbReference type="GO" id="GO:0008033">
    <property type="term" value="P:tRNA processing"/>
    <property type="evidence" value="ECO:0007669"/>
    <property type="project" value="UniProtKB-KW"/>
</dbReference>
<keyword evidence="8" id="KW-0548">Nucleotidyltransferase</keyword>
<dbReference type="EC" id="2.7.7.8" evidence="4"/>
<keyword evidence="6" id="KW-0963">Cytoplasm</keyword>
<dbReference type="InterPro" id="IPR004088">
    <property type="entry name" value="KH_dom_type_1"/>
</dbReference>
<keyword evidence="7" id="KW-0808">Transferase</keyword>